<dbReference type="EMBL" id="QGNW01001049">
    <property type="protein sequence ID" value="RVW57640.1"/>
    <property type="molecule type" value="Genomic_DNA"/>
</dbReference>
<protein>
    <submittedName>
        <fullName evidence="4">Retrovirus-related Pol polyprotein from transposon TNT 1-94</fullName>
    </submittedName>
</protein>
<sequence length="797" mass="92288">MAELTTMKFDGTRGMHEHILEMSNLAVKLKALGMNVDESFLIQFILNSLHLHYEPFQIHYNTIKDKWNVNELANMLVQEETRLKQQGHHSIHLISKGASKKWKKPKKGKMAEPPKINGPPQGIEIHERRQNNIKCHFYKKFGHVQRDYHKRRAWFEKKGSTVHVSNLMHGFLTIQTLNQNESSIVVGNGVKVPVVATGTFRLFLDTDCYLDLFQTLYVPSISRNLVSMSKLGLESMSQHNGVAERCNRTLMDMVRSMLSNSSLPISLWMEALKTIVYLLNRVPIKTVPKTPFELWTGRKPSLRHLHVWGCPAEARIYNPHEKKLDFKTISGYFIGYPMKSKGYRFYCPNHSTKIVETGNARFIENGEIRGSDQLQKTNIQEVMVQVPLPITSKEIVVPTIVESFENVEQQINDQSLSNEIITNEPIMEEPQQSTLRRSQRERRPVISYDYVVYLQESDYDIGTSKDLVSFSQAIGCSDYDKWIDAMNDELKSMDQNKVWELVELPKEYKAVGWGIDYKETFSLVSKKDSLRIIMALVAHFDLKLHRMDVKTVFLNGSLEEKVYMDQPEGSLMYAQTCTRPDISFAVGMLGKYQSNPRMDHWKAAKKVMRYLRGTKDYMLTFKRSDNLKVIGYTNSDFVGCVDSRKSTFGYVICWLGQQFHGKVLNELLLLHPQWKLNLWHALRHGLWLRNFISGFSIVDTIEKPLRIYCDNSTAIFFSKNDKYSNGARHMELKYFTVKEEVLKQRVSIEHINTEFMVADPLTKGLPQRHLKNMLKGWVLIVTLGAYYVWIANVCLCY</sequence>
<dbReference type="PANTHER" id="PTHR11439:SF467">
    <property type="entry name" value="INTEGRASE CATALYTIC DOMAIN-CONTAINING PROTEIN"/>
    <property type="match status" value="1"/>
</dbReference>
<evidence type="ECO:0000313" key="4">
    <source>
        <dbReference type="EMBL" id="RVW57640.1"/>
    </source>
</evidence>
<dbReference type="Pfam" id="PF22936">
    <property type="entry name" value="Pol_BBD"/>
    <property type="match status" value="1"/>
</dbReference>
<keyword evidence="2" id="KW-1133">Transmembrane helix</keyword>
<evidence type="ECO:0000259" key="3">
    <source>
        <dbReference type="PROSITE" id="PS50994"/>
    </source>
</evidence>
<feature type="domain" description="Integrase catalytic" evidence="3">
    <location>
        <begin position="136"/>
        <end position="299"/>
    </location>
</feature>
<accession>A0A438FD36</accession>
<evidence type="ECO:0000256" key="2">
    <source>
        <dbReference type="SAM" id="Phobius"/>
    </source>
</evidence>
<feature type="transmembrane region" description="Helical" evidence="2">
    <location>
        <begin position="776"/>
        <end position="795"/>
    </location>
</feature>
<dbReference type="Pfam" id="PF14223">
    <property type="entry name" value="Retrotran_gag_2"/>
    <property type="match status" value="1"/>
</dbReference>
<dbReference type="InterPro" id="IPR036397">
    <property type="entry name" value="RNaseH_sf"/>
</dbReference>
<evidence type="ECO:0000313" key="5">
    <source>
        <dbReference type="Proteomes" id="UP000288805"/>
    </source>
</evidence>
<proteinExistence type="predicted"/>
<dbReference type="SUPFAM" id="SSF53098">
    <property type="entry name" value="Ribonuclease H-like"/>
    <property type="match status" value="1"/>
</dbReference>
<organism evidence="4 5">
    <name type="scientific">Vitis vinifera</name>
    <name type="common">Grape</name>
    <dbReference type="NCBI Taxonomy" id="29760"/>
    <lineage>
        <taxon>Eukaryota</taxon>
        <taxon>Viridiplantae</taxon>
        <taxon>Streptophyta</taxon>
        <taxon>Embryophyta</taxon>
        <taxon>Tracheophyta</taxon>
        <taxon>Spermatophyta</taxon>
        <taxon>Magnoliopsida</taxon>
        <taxon>eudicotyledons</taxon>
        <taxon>Gunneridae</taxon>
        <taxon>Pentapetalae</taxon>
        <taxon>rosids</taxon>
        <taxon>Vitales</taxon>
        <taxon>Vitaceae</taxon>
        <taxon>Viteae</taxon>
        <taxon>Vitis</taxon>
    </lineage>
</organism>
<dbReference type="Gene3D" id="3.30.420.10">
    <property type="entry name" value="Ribonuclease H-like superfamily/Ribonuclease H"/>
    <property type="match status" value="1"/>
</dbReference>
<name>A0A438FD36_VITVI</name>
<keyword evidence="2" id="KW-0812">Transmembrane</keyword>
<dbReference type="CDD" id="cd09272">
    <property type="entry name" value="RNase_HI_RT_Ty1"/>
    <property type="match status" value="1"/>
</dbReference>
<dbReference type="Proteomes" id="UP000288805">
    <property type="component" value="Unassembled WGS sequence"/>
</dbReference>
<dbReference type="InterPro" id="IPR054722">
    <property type="entry name" value="PolX-like_BBD"/>
</dbReference>
<evidence type="ECO:0000256" key="1">
    <source>
        <dbReference type="SAM" id="MobiDB-lite"/>
    </source>
</evidence>
<dbReference type="GO" id="GO:0003676">
    <property type="term" value="F:nucleic acid binding"/>
    <property type="evidence" value="ECO:0007669"/>
    <property type="project" value="InterPro"/>
</dbReference>
<dbReference type="PROSITE" id="PS50994">
    <property type="entry name" value="INTEGRASE"/>
    <property type="match status" value="1"/>
</dbReference>
<comment type="caution">
    <text evidence="4">The sequence shown here is derived from an EMBL/GenBank/DDBJ whole genome shotgun (WGS) entry which is preliminary data.</text>
</comment>
<dbReference type="GO" id="GO:0015074">
    <property type="term" value="P:DNA integration"/>
    <property type="evidence" value="ECO:0007669"/>
    <property type="project" value="InterPro"/>
</dbReference>
<dbReference type="InterPro" id="IPR001584">
    <property type="entry name" value="Integrase_cat-core"/>
</dbReference>
<dbReference type="Pfam" id="PF25597">
    <property type="entry name" value="SH3_retrovirus"/>
    <property type="match status" value="1"/>
</dbReference>
<dbReference type="InterPro" id="IPR057670">
    <property type="entry name" value="SH3_retrovirus"/>
</dbReference>
<dbReference type="InterPro" id="IPR013103">
    <property type="entry name" value="RVT_2"/>
</dbReference>
<reference evidence="4 5" key="1">
    <citation type="journal article" date="2018" name="PLoS Genet.">
        <title>Population sequencing reveals clonal diversity and ancestral inbreeding in the grapevine cultivar Chardonnay.</title>
        <authorList>
            <person name="Roach M.J."/>
            <person name="Johnson D.L."/>
            <person name="Bohlmann J."/>
            <person name="van Vuuren H.J."/>
            <person name="Jones S.J."/>
            <person name="Pretorius I.S."/>
            <person name="Schmidt S.A."/>
            <person name="Borneman A.R."/>
        </authorList>
    </citation>
    <scope>NUCLEOTIDE SEQUENCE [LARGE SCALE GENOMIC DNA]</scope>
    <source>
        <strain evidence="5">cv. Chardonnay</strain>
        <tissue evidence="4">Leaf</tissue>
    </source>
</reference>
<keyword evidence="2" id="KW-0472">Membrane</keyword>
<gene>
    <name evidence="4" type="primary">POLX_3083</name>
    <name evidence="4" type="ORF">CK203_096007</name>
</gene>
<dbReference type="AlphaFoldDB" id="A0A438FD36"/>
<feature type="region of interest" description="Disordered" evidence="1">
    <location>
        <begin position="102"/>
        <end position="122"/>
    </location>
</feature>
<dbReference type="Pfam" id="PF07727">
    <property type="entry name" value="RVT_2"/>
    <property type="match status" value="1"/>
</dbReference>
<dbReference type="PANTHER" id="PTHR11439">
    <property type="entry name" value="GAG-POL-RELATED RETROTRANSPOSON"/>
    <property type="match status" value="1"/>
</dbReference>
<dbReference type="InterPro" id="IPR012337">
    <property type="entry name" value="RNaseH-like_sf"/>
</dbReference>